<comment type="caution">
    <text evidence="1">The sequence shown here is derived from an EMBL/GenBank/DDBJ whole genome shotgun (WGS) entry which is preliminary data.</text>
</comment>
<proteinExistence type="predicted"/>
<organism evidence="1 2">
    <name type="scientific">Daphnia magna</name>
    <dbReference type="NCBI Taxonomy" id="35525"/>
    <lineage>
        <taxon>Eukaryota</taxon>
        <taxon>Metazoa</taxon>
        <taxon>Ecdysozoa</taxon>
        <taxon>Arthropoda</taxon>
        <taxon>Crustacea</taxon>
        <taxon>Branchiopoda</taxon>
        <taxon>Diplostraca</taxon>
        <taxon>Cladocera</taxon>
        <taxon>Anomopoda</taxon>
        <taxon>Daphniidae</taxon>
        <taxon>Daphnia</taxon>
    </lineage>
</organism>
<evidence type="ECO:0000313" key="2">
    <source>
        <dbReference type="Proteomes" id="UP001234178"/>
    </source>
</evidence>
<name>A0ABQ9YVW4_9CRUS</name>
<sequence>MPSPSFRLSIVHHHHLCRKIAVQFKSSNHASLRIYHVFYFSPSKSRVSQPQFGKVTEKPFFLSVSAMIVNMVSFRYDRLMLCHSLRFSY</sequence>
<evidence type="ECO:0000313" key="1">
    <source>
        <dbReference type="EMBL" id="KAK4004790.1"/>
    </source>
</evidence>
<accession>A0ABQ9YVW4</accession>
<dbReference type="EMBL" id="JAOYFB010000001">
    <property type="protein sequence ID" value="KAK4004790.1"/>
    <property type="molecule type" value="Genomic_DNA"/>
</dbReference>
<keyword evidence="2" id="KW-1185">Reference proteome</keyword>
<dbReference type="Proteomes" id="UP001234178">
    <property type="component" value="Unassembled WGS sequence"/>
</dbReference>
<reference evidence="1 2" key="1">
    <citation type="journal article" date="2023" name="Nucleic Acids Res.">
        <title>The hologenome of Daphnia magna reveals possible DNA methylation and microbiome-mediated evolution of the host genome.</title>
        <authorList>
            <person name="Chaturvedi A."/>
            <person name="Li X."/>
            <person name="Dhandapani V."/>
            <person name="Marshall H."/>
            <person name="Kissane S."/>
            <person name="Cuenca-Cambronero M."/>
            <person name="Asole G."/>
            <person name="Calvet F."/>
            <person name="Ruiz-Romero M."/>
            <person name="Marangio P."/>
            <person name="Guigo R."/>
            <person name="Rago D."/>
            <person name="Mirbahai L."/>
            <person name="Eastwood N."/>
            <person name="Colbourne J.K."/>
            <person name="Zhou J."/>
            <person name="Mallon E."/>
            <person name="Orsini L."/>
        </authorList>
    </citation>
    <scope>NUCLEOTIDE SEQUENCE [LARGE SCALE GENOMIC DNA]</scope>
    <source>
        <strain evidence="1">LRV0_1</strain>
    </source>
</reference>
<gene>
    <name evidence="1" type="ORF">OUZ56_006514</name>
</gene>
<protein>
    <submittedName>
        <fullName evidence="1">Uncharacterized protein</fullName>
    </submittedName>
</protein>